<dbReference type="AlphaFoldDB" id="A0A1G8ES09"/>
<dbReference type="RefSeq" id="WP_092621153.1">
    <property type="nucleotide sequence ID" value="NZ_FNCV01000011.1"/>
</dbReference>
<sequence>MARSTGLITRYLLRHLTVGTVLVTIVLCLLVWLTQSLRFVDLIINQGLSVAGFLKLTVLLLPSFLAIVLPIALFAVILFVYARLTSDRELVVLRAAGLSPLGLARPALILALLVTLANYAVTLHFIPQSVRDFRELQWEVENDLSKVMLKEGAFSQVARGLTVYVRQRTSRDELLGILVHDSRSPEKEVTWMAERGALIHTDNGPRVLMINGNSQELSAGGQRLSLLYFDSYTLDFGLAGPHDEERFRDARERSMKELLATEAGGFLSETDIRRFRVEGHKRLTAPLLTLGFALIALTMLLNGQFSRHGTTPRVLGAITLMVGLQGAQLGAANVAANRLDLLPLLYLSTVLPVLVGFYVLARPPRLKAPVAA</sequence>
<organism evidence="7 8">
    <name type="scientific">Roseospirillum parvum</name>
    <dbReference type="NCBI Taxonomy" id="83401"/>
    <lineage>
        <taxon>Bacteria</taxon>
        <taxon>Pseudomonadati</taxon>
        <taxon>Pseudomonadota</taxon>
        <taxon>Alphaproteobacteria</taxon>
        <taxon>Rhodospirillales</taxon>
        <taxon>Rhodospirillaceae</taxon>
        <taxon>Roseospirillum</taxon>
    </lineage>
</organism>
<dbReference type="InterPro" id="IPR005495">
    <property type="entry name" value="LptG/LptF_permease"/>
</dbReference>
<dbReference type="OrthoDB" id="8477889at2"/>
<evidence type="ECO:0000313" key="7">
    <source>
        <dbReference type="EMBL" id="SDH72691.1"/>
    </source>
</evidence>
<keyword evidence="8" id="KW-1185">Reference proteome</keyword>
<reference evidence="8" key="1">
    <citation type="submission" date="2016-10" db="EMBL/GenBank/DDBJ databases">
        <authorList>
            <person name="Varghese N."/>
            <person name="Submissions S."/>
        </authorList>
    </citation>
    <scope>NUCLEOTIDE SEQUENCE [LARGE SCALE GENOMIC DNA]</scope>
    <source>
        <strain evidence="8">930I</strain>
    </source>
</reference>
<comment type="subcellular location">
    <subcellularLocation>
        <location evidence="1">Cell membrane</location>
        <topology evidence="1">Multi-pass membrane protein</topology>
    </subcellularLocation>
</comment>
<dbReference type="NCBIfam" id="TIGR04407">
    <property type="entry name" value="LptF_YjgP"/>
    <property type="match status" value="1"/>
</dbReference>
<dbReference type="Pfam" id="PF03739">
    <property type="entry name" value="LptF_LptG"/>
    <property type="match status" value="1"/>
</dbReference>
<dbReference type="InterPro" id="IPR030922">
    <property type="entry name" value="LptF"/>
</dbReference>
<feature type="transmembrane region" description="Helical" evidence="6">
    <location>
        <begin position="283"/>
        <end position="302"/>
    </location>
</feature>
<name>A0A1G8ES09_9PROT</name>
<evidence type="ECO:0000256" key="1">
    <source>
        <dbReference type="ARBA" id="ARBA00004651"/>
    </source>
</evidence>
<feature type="transmembrane region" description="Helical" evidence="6">
    <location>
        <begin position="341"/>
        <end position="361"/>
    </location>
</feature>
<evidence type="ECO:0000256" key="5">
    <source>
        <dbReference type="ARBA" id="ARBA00023136"/>
    </source>
</evidence>
<dbReference type="PANTHER" id="PTHR33529">
    <property type="entry name" value="SLR0882 PROTEIN-RELATED"/>
    <property type="match status" value="1"/>
</dbReference>
<keyword evidence="3 6" id="KW-0812">Transmembrane</keyword>
<keyword evidence="4 6" id="KW-1133">Transmembrane helix</keyword>
<evidence type="ECO:0000256" key="4">
    <source>
        <dbReference type="ARBA" id="ARBA00022989"/>
    </source>
</evidence>
<keyword evidence="2" id="KW-1003">Cell membrane</keyword>
<dbReference type="EMBL" id="FNCV01000011">
    <property type="protein sequence ID" value="SDH72691.1"/>
    <property type="molecule type" value="Genomic_DNA"/>
</dbReference>
<evidence type="ECO:0000256" key="2">
    <source>
        <dbReference type="ARBA" id="ARBA00022475"/>
    </source>
</evidence>
<feature type="transmembrane region" description="Helical" evidence="6">
    <location>
        <begin position="12"/>
        <end position="33"/>
    </location>
</feature>
<evidence type="ECO:0000313" key="8">
    <source>
        <dbReference type="Proteomes" id="UP000217076"/>
    </source>
</evidence>
<dbReference type="GO" id="GO:0043190">
    <property type="term" value="C:ATP-binding cassette (ABC) transporter complex"/>
    <property type="evidence" value="ECO:0007669"/>
    <property type="project" value="InterPro"/>
</dbReference>
<keyword evidence="5 6" id="KW-0472">Membrane</keyword>
<dbReference type="PANTHER" id="PTHR33529:SF6">
    <property type="entry name" value="YJGP_YJGQ FAMILY PERMEASE"/>
    <property type="match status" value="1"/>
</dbReference>
<feature type="transmembrane region" description="Helical" evidence="6">
    <location>
        <begin position="53"/>
        <end position="82"/>
    </location>
</feature>
<dbReference type="GO" id="GO:0055085">
    <property type="term" value="P:transmembrane transport"/>
    <property type="evidence" value="ECO:0007669"/>
    <property type="project" value="InterPro"/>
</dbReference>
<feature type="transmembrane region" description="Helical" evidence="6">
    <location>
        <begin position="103"/>
        <end position="126"/>
    </location>
</feature>
<feature type="transmembrane region" description="Helical" evidence="6">
    <location>
        <begin position="314"/>
        <end position="335"/>
    </location>
</feature>
<protein>
    <submittedName>
        <fullName evidence="7">Lipopolysaccharide export system permease protein</fullName>
    </submittedName>
</protein>
<evidence type="ECO:0000256" key="6">
    <source>
        <dbReference type="SAM" id="Phobius"/>
    </source>
</evidence>
<dbReference type="STRING" id="83401.SAMN05421742_11120"/>
<dbReference type="Proteomes" id="UP000217076">
    <property type="component" value="Unassembled WGS sequence"/>
</dbReference>
<evidence type="ECO:0000256" key="3">
    <source>
        <dbReference type="ARBA" id="ARBA00022692"/>
    </source>
</evidence>
<accession>A0A1G8ES09</accession>
<dbReference type="GO" id="GO:0015920">
    <property type="term" value="P:lipopolysaccharide transport"/>
    <property type="evidence" value="ECO:0007669"/>
    <property type="project" value="TreeGrafter"/>
</dbReference>
<gene>
    <name evidence="7" type="ORF">SAMN05421742_11120</name>
</gene>
<proteinExistence type="predicted"/>